<comment type="caution">
    <text evidence="2">The sequence shown here is derived from an EMBL/GenBank/DDBJ whole genome shotgun (WGS) entry which is preliminary data.</text>
</comment>
<dbReference type="Proteomes" id="UP001479290">
    <property type="component" value="Unassembled WGS sequence"/>
</dbReference>
<evidence type="ECO:0000313" key="2">
    <source>
        <dbReference type="EMBL" id="KAK9977283.1"/>
    </source>
</evidence>
<feature type="compositionally biased region" description="Low complexity" evidence="1">
    <location>
        <begin position="17"/>
        <end position="26"/>
    </location>
</feature>
<proteinExistence type="predicted"/>
<sequence>MYGEQTHAEDSSEDLSLDVSMLSLDPPSDKKDQSFVPLSFTSTSTPTSEEDEENGKYKERKWMVNESRLMELFSRCNHCGVSVIETKKTTCSSLIRVNWQCSNGHQGKWNSCDEIRGMPVINLLAAACTLFTGATYIDIDDWAALLNLQIPKKTSFYAIQSSYLIPVVEIVYKEKQEQMLEGLWMQNILQKGVHLSGDGRSDRYV</sequence>
<organism evidence="2 3">
    <name type="scientific">Culter alburnus</name>
    <name type="common">Topmouth culter</name>
    <dbReference type="NCBI Taxonomy" id="194366"/>
    <lineage>
        <taxon>Eukaryota</taxon>
        <taxon>Metazoa</taxon>
        <taxon>Chordata</taxon>
        <taxon>Craniata</taxon>
        <taxon>Vertebrata</taxon>
        <taxon>Euteleostomi</taxon>
        <taxon>Actinopterygii</taxon>
        <taxon>Neopterygii</taxon>
        <taxon>Teleostei</taxon>
        <taxon>Ostariophysi</taxon>
        <taxon>Cypriniformes</taxon>
        <taxon>Xenocyprididae</taxon>
        <taxon>Xenocypridinae</taxon>
        <taxon>Culter</taxon>
    </lineage>
</organism>
<dbReference type="PANTHER" id="PTHR31751:SF42">
    <property type="entry name" value="PROTEIN CBG10204"/>
    <property type="match status" value="1"/>
</dbReference>
<evidence type="ECO:0000256" key="1">
    <source>
        <dbReference type="SAM" id="MobiDB-lite"/>
    </source>
</evidence>
<dbReference type="PANTHER" id="PTHR31751">
    <property type="entry name" value="SI:CH211-108C17.2-RELATED-RELATED"/>
    <property type="match status" value="1"/>
</dbReference>
<reference evidence="2 3" key="1">
    <citation type="submission" date="2024-05" db="EMBL/GenBank/DDBJ databases">
        <title>A high-quality chromosomal-level genome assembly of Topmouth culter (Culter alburnus).</title>
        <authorList>
            <person name="Zhao H."/>
        </authorList>
    </citation>
    <scope>NUCLEOTIDE SEQUENCE [LARGE SCALE GENOMIC DNA]</scope>
    <source>
        <strain evidence="2">CATC2023</strain>
        <tissue evidence="2">Muscle</tissue>
    </source>
</reference>
<feature type="compositionally biased region" description="Basic and acidic residues" evidence="1">
    <location>
        <begin position="1"/>
        <end position="10"/>
    </location>
</feature>
<accession>A0AAW2AW25</accession>
<keyword evidence="3" id="KW-1185">Reference proteome</keyword>
<protein>
    <submittedName>
        <fullName evidence="2">Uncharacterized protein</fullName>
    </submittedName>
</protein>
<evidence type="ECO:0000313" key="3">
    <source>
        <dbReference type="Proteomes" id="UP001479290"/>
    </source>
</evidence>
<dbReference type="AlphaFoldDB" id="A0AAW2AW25"/>
<gene>
    <name evidence="2" type="ORF">ABG768_019104</name>
</gene>
<feature type="region of interest" description="Disordered" evidence="1">
    <location>
        <begin position="1"/>
        <end position="57"/>
    </location>
</feature>
<dbReference type="EMBL" id="JAWDJR010000003">
    <property type="protein sequence ID" value="KAK9977283.1"/>
    <property type="molecule type" value="Genomic_DNA"/>
</dbReference>
<name>A0AAW2AW25_CULAL</name>